<evidence type="ECO:0000259" key="9">
    <source>
        <dbReference type="Pfam" id="PF02698"/>
    </source>
</evidence>
<dbReference type="InterPro" id="IPR051599">
    <property type="entry name" value="Cell_Envelope_Assoc"/>
</dbReference>
<keyword evidence="2" id="KW-1003">Cell membrane</keyword>
<evidence type="ECO:0000256" key="7">
    <source>
        <dbReference type="ARBA" id="ARBA00037355"/>
    </source>
</evidence>
<name>A0ABP8MDM9_9BACT</name>
<keyword evidence="3" id="KW-0997">Cell inner membrane</keyword>
<keyword evidence="11" id="KW-1185">Reference proteome</keyword>
<proteinExistence type="predicted"/>
<evidence type="ECO:0000256" key="4">
    <source>
        <dbReference type="ARBA" id="ARBA00022692"/>
    </source>
</evidence>
<dbReference type="EMBL" id="BAABEY010000036">
    <property type="protein sequence ID" value="GAA4447798.1"/>
    <property type="molecule type" value="Genomic_DNA"/>
</dbReference>
<sequence length="233" mass="26678">MISWFRARRYLFTVKTALKALSWWFWLLIGALLLVLVCNIIVIDVARPYTYFSIDSLPPRNAALVLGTSKGLLGGGDNLYFKYRMEATARLFKTGKVRYLILSGNNDSEYYNEPQDMQKALLKLGVPADAMILDFSGKRTFDSILRAKFLFKETSLTIISQNFHTARALYIAHEEGLDAIAFAAQDVPENYSYYTLVREYLARPKAILDVHFLNPRPDLTRNSELRKKTAETE</sequence>
<dbReference type="CDD" id="cd06259">
    <property type="entry name" value="YdcF-like"/>
    <property type="match status" value="1"/>
</dbReference>
<gene>
    <name evidence="10" type="ORF">GCM10023091_43310</name>
</gene>
<evidence type="ECO:0000256" key="1">
    <source>
        <dbReference type="ARBA" id="ARBA00004377"/>
    </source>
</evidence>
<keyword evidence="4 8" id="KW-0812">Transmembrane</keyword>
<feature type="domain" description="DUF218" evidence="9">
    <location>
        <begin position="62"/>
        <end position="201"/>
    </location>
</feature>
<dbReference type="PANTHER" id="PTHR30336:SF0">
    <property type="entry name" value="PROTEIN SANA"/>
    <property type="match status" value="1"/>
</dbReference>
<dbReference type="RefSeq" id="WP_345033068.1">
    <property type="nucleotide sequence ID" value="NZ_BAABEY010000036.1"/>
</dbReference>
<accession>A0ABP8MDM9</accession>
<organism evidence="10 11">
    <name type="scientific">Ravibacter arvi</name>
    <dbReference type="NCBI Taxonomy" id="2051041"/>
    <lineage>
        <taxon>Bacteria</taxon>
        <taxon>Pseudomonadati</taxon>
        <taxon>Bacteroidota</taxon>
        <taxon>Cytophagia</taxon>
        <taxon>Cytophagales</taxon>
        <taxon>Spirosomataceae</taxon>
        <taxon>Ravibacter</taxon>
    </lineage>
</organism>
<comment type="caution">
    <text evidence="10">The sequence shown here is derived from an EMBL/GenBank/DDBJ whole genome shotgun (WGS) entry which is preliminary data.</text>
</comment>
<keyword evidence="5 8" id="KW-1133">Transmembrane helix</keyword>
<dbReference type="InterPro" id="IPR003848">
    <property type="entry name" value="DUF218"/>
</dbReference>
<dbReference type="Proteomes" id="UP001501508">
    <property type="component" value="Unassembled WGS sequence"/>
</dbReference>
<evidence type="ECO:0000313" key="11">
    <source>
        <dbReference type="Proteomes" id="UP001501508"/>
    </source>
</evidence>
<evidence type="ECO:0000256" key="8">
    <source>
        <dbReference type="SAM" id="Phobius"/>
    </source>
</evidence>
<dbReference type="PANTHER" id="PTHR30336">
    <property type="entry name" value="INNER MEMBRANE PROTEIN, PROBABLE PERMEASE"/>
    <property type="match status" value="1"/>
</dbReference>
<comment type="function">
    <text evidence="7">Participates in the barrier function of the cell envelope.</text>
</comment>
<evidence type="ECO:0000256" key="5">
    <source>
        <dbReference type="ARBA" id="ARBA00022989"/>
    </source>
</evidence>
<evidence type="ECO:0000256" key="6">
    <source>
        <dbReference type="ARBA" id="ARBA00023136"/>
    </source>
</evidence>
<comment type="subcellular location">
    <subcellularLocation>
        <location evidence="1">Cell inner membrane</location>
        <topology evidence="1">Single-pass membrane protein</topology>
    </subcellularLocation>
</comment>
<dbReference type="Pfam" id="PF02698">
    <property type="entry name" value="DUF218"/>
    <property type="match status" value="1"/>
</dbReference>
<evidence type="ECO:0000256" key="3">
    <source>
        <dbReference type="ARBA" id="ARBA00022519"/>
    </source>
</evidence>
<keyword evidence="6 8" id="KW-0472">Membrane</keyword>
<evidence type="ECO:0000256" key="2">
    <source>
        <dbReference type="ARBA" id="ARBA00022475"/>
    </source>
</evidence>
<feature type="transmembrane region" description="Helical" evidence="8">
    <location>
        <begin position="21"/>
        <end position="42"/>
    </location>
</feature>
<protein>
    <recommendedName>
        <fullName evidence="9">DUF218 domain-containing protein</fullName>
    </recommendedName>
</protein>
<reference evidence="11" key="1">
    <citation type="journal article" date="2019" name="Int. J. Syst. Evol. Microbiol.">
        <title>The Global Catalogue of Microorganisms (GCM) 10K type strain sequencing project: providing services to taxonomists for standard genome sequencing and annotation.</title>
        <authorList>
            <consortium name="The Broad Institute Genomics Platform"/>
            <consortium name="The Broad Institute Genome Sequencing Center for Infectious Disease"/>
            <person name="Wu L."/>
            <person name="Ma J."/>
        </authorList>
    </citation>
    <scope>NUCLEOTIDE SEQUENCE [LARGE SCALE GENOMIC DNA]</scope>
    <source>
        <strain evidence="11">JCM 31920</strain>
    </source>
</reference>
<evidence type="ECO:0000313" key="10">
    <source>
        <dbReference type="EMBL" id="GAA4447798.1"/>
    </source>
</evidence>